<dbReference type="Proteomes" id="UP000827872">
    <property type="component" value="Linkage Group LG03"/>
</dbReference>
<gene>
    <name evidence="1" type="ORF">K3G42_031406</name>
</gene>
<evidence type="ECO:0000313" key="2">
    <source>
        <dbReference type="Proteomes" id="UP000827872"/>
    </source>
</evidence>
<reference evidence="1" key="1">
    <citation type="submission" date="2021-08" db="EMBL/GenBank/DDBJ databases">
        <title>The first chromosome-level gecko genome reveals the dynamic sex chromosomes of Neotropical dwarf geckos (Sphaerodactylidae: Sphaerodactylus).</title>
        <authorList>
            <person name="Pinto B.J."/>
            <person name="Keating S.E."/>
            <person name="Gamble T."/>
        </authorList>
    </citation>
    <scope>NUCLEOTIDE SEQUENCE</scope>
    <source>
        <strain evidence="1">TG3544</strain>
    </source>
</reference>
<protein>
    <submittedName>
        <fullName evidence="1">Uncharacterized protein</fullName>
    </submittedName>
</protein>
<proteinExistence type="predicted"/>
<dbReference type="EMBL" id="CM037616">
    <property type="protein sequence ID" value="KAH7993559.1"/>
    <property type="molecule type" value="Genomic_DNA"/>
</dbReference>
<keyword evidence="2" id="KW-1185">Reference proteome</keyword>
<sequence>MPCHTSPAYNPKDFSSYSAVLPHTGNTFRASASYHTKVVGTGNGGASCFSSRSVGGASSCGTRSASNDLPPWCGYGSQATSTGYSYYGPRYGYSFRRSGLCVPGSPGITPITCNETLLRPLNLGIDATAQAVKCQEKNELQCLNSKFAYFIDKVQFLEQQNLMLKTKWDFLQERKCCKSNREPMFNEYICNLKKELECLEHERVQLQVEMKNWKATLECNTKK</sequence>
<organism evidence="1 2">
    <name type="scientific">Sphaerodactylus townsendi</name>
    <dbReference type="NCBI Taxonomy" id="933632"/>
    <lineage>
        <taxon>Eukaryota</taxon>
        <taxon>Metazoa</taxon>
        <taxon>Chordata</taxon>
        <taxon>Craniata</taxon>
        <taxon>Vertebrata</taxon>
        <taxon>Euteleostomi</taxon>
        <taxon>Lepidosauria</taxon>
        <taxon>Squamata</taxon>
        <taxon>Bifurcata</taxon>
        <taxon>Gekkota</taxon>
        <taxon>Sphaerodactylidae</taxon>
        <taxon>Sphaerodactylus</taxon>
    </lineage>
</organism>
<name>A0ACB8ELX4_9SAUR</name>
<accession>A0ACB8ELX4</accession>
<comment type="caution">
    <text evidence="1">The sequence shown here is derived from an EMBL/GenBank/DDBJ whole genome shotgun (WGS) entry which is preliminary data.</text>
</comment>
<evidence type="ECO:0000313" key="1">
    <source>
        <dbReference type="EMBL" id="KAH7993559.1"/>
    </source>
</evidence>